<keyword evidence="1" id="KW-1133">Transmembrane helix</keyword>
<evidence type="ECO:0000256" key="1">
    <source>
        <dbReference type="SAM" id="Phobius"/>
    </source>
</evidence>
<gene>
    <name evidence="2" type="ORF">I41_53660</name>
</gene>
<proteinExistence type="predicted"/>
<dbReference type="EMBL" id="CP036339">
    <property type="protein sequence ID" value="QDT76121.1"/>
    <property type="molecule type" value="Genomic_DNA"/>
</dbReference>
<keyword evidence="1" id="KW-0472">Membrane</keyword>
<dbReference type="OrthoDB" id="277966at2"/>
<dbReference type="KEGG" id="llh:I41_53660"/>
<feature type="transmembrane region" description="Helical" evidence="1">
    <location>
        <begin position="12"/>
        <end position="34"/>
    </location>
</feature>
<organism evidence="2 3">
    <name type="scientific">Lacipirellula limnantheis</name>
    <dbReference type="NCBI Taxonomy" id="2528024"/>
    <lineage>
        <taxon>Bacteria</taxon>
        <taxon>Pseudomonadati</taxon>
        <taxon>Planctomycetota</taxon>
        <taxon>Planctomycetia</taxon>
        <taxon>Pirellulales</taxon>
        <taxon>Lacipirellulaceae</taxon>
        <taxon>Lacipirellula</taxon>
    </lineage>
</organism>
<evidence type="ECO:0000313" key="2">
    <source>
        <dbReference type="EMBL" id="QDT76121.1"/>
    </source>
</evidence>
<dbReference type="AlphaFoldDB" id="A0A517U661"/>
<evidence type="ECO:0000313" key="3">
    <source>
        <dbReference type="Proteomes" id="UP000317909"/>
    </source>
</evidence>
<protein>
    <recommendedName>
        <fullName evidence="4">Flagellar protein FliL</fullName>
    </recommendedName>
</protein>
<dbReference type="Proteomes" id="UP000317909">
    <property type="component" value="Chromosome"/>
</dbReference>
<sequence length="151" mass="16822">MPDAEKLNAARWSSVVMALLTCALAGCYDTAALVKARQDSRDLATMEEVDLGSYRITLPHELGVATDRLIDFHVFGHVTRGDRQAIDDALRMRGAELRAKMLVEVRAMDPHTFEEAELGTLRKSIAEVINGTLGRQVVKHVGFFRFSFNTM</sequence>
<dbReference type="PROSITE" id="PS51257">
    <property type="entry name" value="PROKAR_LIPOPROTEIN"/>
    <property type="match status" value="1"/>
</dbReference>
<reference evidence="2 3" key="1">
    <citation type="submission" date="2019-02" db="EMBL/GenBank/DDBJ databases">
        <title>Deep-cultivation of Planctomycetes and their phenomic and genomic characterization uncovers novel biology.</title>
        <authorList>
            <person name="Wiegand S."/>
            <person name="Jogler M."/>
            <person name="Boedeker C."/>
            <person name="Pinto D."/>
            <person name="Vollmers J."/>
            <person name="Rivas-Marin E."/>
            <person name="Kohn T."/>
            <person name="Peeters S.H."/>
            <person name="Heuer A."/>
            <person name="Rast P."/>
            <person name="Oberbeckmann S."/>
            <person name="Bunk B."/>
            <person name="Jeske O."/>
            <person name="Meyerdierks A."/>
            <person name="Storesund J.E."/>
            <person name="Kallscheuer N."/>
            <person name="Luecker S."/>
            <person name="Lage O.M."/>
            <person name="Pohl T."/>
            <person name="Merkel B.J."/>
            <person name="Hornburger P."/>
            <person name="Mueller R.-W."/>
            <person name="Bruemmer F."/>
            <person name="Labrenz M."/>
            <person name="Spormann A.M."/>
            <person name="Op den Camp H."/>
            <person name="Overmann J."/>
            <person name="Amann R."/>
            <person name="Jetten M.S.M."/>
            <person name="Mascher T."/>
            <person name="Medema M.H."/>
            <person name="Devos D.P."/>
            <person name="Kaster A.-K."/>
            <person name="Ovreas L."/>
            <person name="Rohde M."/>
            <person name="Galperin M.Y."/>
            <person name="Jogler C."/>
        </authorList>
    </citation>
    <scope>NUCLEOTIDE SEQUENCE [LARGE SCALE GENOMIC DNA]</scope>
    <source>
        <strain evidence="2 3">I41</strain>
    </source>
</reference>
<dbReference type="RefSeq" id="WP_145435870.1">
    <property type="nucleotide sequence ID" value="NZ_CP036339.1"/>
</dbReference>
<keyword evidence="1" id="KW-0812">Transmembrane</keyword>
<evidence type="ECO:0008006" key="4">
    <source>
        <dbReference type="Google" id="ProtNLM"/>
    </source>
</evidence>
<keyword evidence="3" id="KW-1185">Reference proteome</keyword>
<name>A0A517U661_9BACT</name>
<accession>A0A517U661</accession>